<keyword evidence="5 6" id="KW-0472">Membrane</keyword>
<feature type="transmembrane region" description="Helical" evidence="6">
    <location>
        <begin position="160"/>
        <end position="177"/>
    </location>
</feature>
<dbReference type="Proteomes" id="UP000274358">
    <property type="component" value="Unassembled WGS sequence"/>
</dbReference>
<name>A0A432M2M8_9GAMM</name>
<evidence type="ECO:0000256" key="4">
    <source>
        <dbReference type="ARBA" id="ARBA00022989"/>
    </source>
</evidence>
<sequence>MMNSIAENKWLRQLAVFVVYGIVYTLLRPYSVAVWHIISGLRLGCLLLLPYRYWPALALGELGPDVYYASPEQAPFGLAWQIGNSIPAILLAMPIVAWCKRRLGLFPSKYLIRAKALLICITLSAAVWTAVTVLLLLVVVQPSGTPHPYQFQSIQAVQLFLGRYAGILSVLPIALALKLQKPRPWRSRIFGWISNPLLQESVVLLLPSLAVLYWLNLHAPADIKPVIRMAMLLPAAWLTMKHGWRAATVGTTAAIICILLNMDSRIGDLDVIGAQAFIAFSVTCLLALGVRVSMQNAVEEQERIDAKAAMKLAQQGLYLCELRMRQASETLEKVAGGLQLTQTRLLNRFKHMIPPTEGQSYYKQMATTQSQVYQLVESMHPTAWRERGLPAALRETIGRALDEAGIVYRFELKGRGLSQLSPGVHAAIYRLACEAVVFVLAQYAQSTITISLRGGLTHGQRWAVLRVEGNADRAGNILAAQKKHESQYLAVKLGTNSLSAIAMRDYARLYNGELHTFAQENAYRMTALLHDANHRIHEPRAATPAASPELYIR</sequence>
<organism evidence="8 9">
    <name type="scientific">Dyella choica</name>
    <dbReference type="NCBI Taxonomy" id="1927959"/>
    <lineage>
        <taxon>Bacteria</taxon>
        <taxon>Pseudomonadati</taxon>
        <taxon>Pseudomonadota</taxon>
        <taxon>Gammaproteobacteria</taxon>
        <taxon>Lysobacterales</taxon>
        <taxon>Rhodanobacteraceae</taxon>
        <taxon>Dyella</taxon>
    </lineage>
</organism>
<dbReference type="GO" id="GO:0005886">
    <property type="term" value="C:plasma membrane"/>
    <property type="evidence" value="ECO:0007669"/>
    <property type="project" value="UniProtKB-SubCell"/>
</dbReference>
<comment type="subcellular location">
    <subcellularLocation>
        <location evidence="1">Cell membrane</location>
        <topology evidence="1">Multi-pass membrane protein</topology>
    </subcellularLocation>
</comment>
<keyword evidence="2" id="KW-1003">Cell membrane</keyword>
<evidence type="ECO:0000259" key="7">
    <source>
        <dbReference type="Pfam" id="PF05231"/>
    </source>
</evidence>
<dbReference type="RefSeq" id="WP_126686091.1">
    <property type="nucleotide sequence ID" value="NZ_RYYV01000015.1"/>
</dbReference>
<evidence type="ECO:0000256" key="2">
    <source>
        <dbReference type="ARBA" id="ARBA00022475"/>
    </source>
</evidence>
<dbReference type="Pfam" id="PF05231">
    <property type="entry name" value="MASE1"/>
    <property type="match status" value="1"/>
</dbReference>
<evidence type="ECO:0000313" key="8">
    <source>
        <dbReference type="EMBL" id="RUL72495.1"/>
    </source>
</evidence>
<feature type="transmembrane region" description="Helical" evidence="6">
    <location>
        <begin position="12"/>
        <end position="27"/>
    </location>
</feature>
<reference evidence="8 9" key="1">
    <citation type="submission" date="2018-12" db="EMBL/GenBank/DDBJ databases">
        <title>Dyella dinghuensis sp. nov. DHOA06 and Dyella choica sp. nov. 4M-K27, isolated from forest soil.</title>
        <authorList>
            <person name="Qiu L.-H."/>
            <person name="Gao Z.-H."/>
        </authorList>
    </citation>
    <scope>NUCLEOTIDE SEQUENCE [LARGE SCALE GENOMIC DNA]</scope>
    <source>
        <strain evidence="8 9">4M-K27</strain>
    </source>
</reference>
<evidence type="ECO:0000256" key="6">
    <source>
        <dbReference type="SAM" id="Phobius"/>
    </source>
</evidence>
<proteinExistence type="predicted"/>
<feature type="transmembrane region" description="Helical" evidence="6">
    <location>
        <begin position="272"/>
        <end position="294"/>
    </location>
</feature>
<feature type="transmembrane region" description="Helical" evidence="6">
    <location>
        <begin position="116"/>
        <end position="140"/>
    </location>
</feature>
<dbReference type="OrthoDB" id="5929525at2"/>
<feature type="transmembrane region" description="Helical" evidence="6">
    <location>
        <begin position="197"/>
        <end position="215"/>
    </location>
</feature>
<dbReference type="EMBL" id="RYYV01000015">
    <property type="protein sequence ID" value="RUL72495.1"/>
    <property type="molecule type" value="Genomic_DNA"/>
</dbReference>
<feature type="transmembrane region" description="Helical" evidence="6">
    <location>
        <begin position="74"/>
        <end position="96"/>
    </location>
</feature>
<gene>
    <name evidence="8" type="ORF">EKH80_17605</name>
</gene>
<evidence type="ECO:0000313" key="9">
    <source>
        <dbReference type="Proteomes" id="UP000274358"/>
    </source>
</evidence>
<accession>A0A432M2M8</accession>
<evidence type="ECO:0000256" key="5">
    <source>
        <dbReference type="ARBA" id="ARBA00023136"/>
    </source>
</evidence>
<dbReference type="AlphaFoldDB" id="A0A432M2M8"/>
<dbReference type="InterPro" id="IPR007895">
    <property type="entry name" value="MASE1"/>
</dbReference>
<evidence type="ECO:0000256" key="1">
    <source>
        <dbReference type="ARBA" id="ARBA00004651"/>
    </source>
</evidence>
<evidence type="ECO:0000256" key="3">
    <source>
        <dbReference type="ARBA" id="ARBA00022692"/>
    </source>
</evidence>
<comment type="caution">
    <text evidence="8">The sequence shown here is derived from an EMBL/GenBank/DDBJ whole genome shotgun (WGS) entry which is preliminary data.</text>
</comment>
<feature type="transmembrane region" description="Helical" evidence="6">
    <location>
        <begin position="34"/>
        <end position="54"/>
    </location>
</feature>
<protein>
    <recommendedName>
        <fullName evidence="7">MASE1 domain-containing protein</fullName>
    </recommendedName>
</protein>
<feature type="domain" description="MASE1" evidence="7">
    <location>
        <begin position="16"/>
        <end position="295"/>
    </location>
</feature>
<keyword evidence="4 6" id="KW-1133">Transmembrane helix</keyword>
<keyword evidence="3 6" id="KW-0812">Transmembrane</keyword>
<keyword evidence="9" id="KW-1185">Reference proteome</keyword>